<dbReference type="EMBL" id="HQ021225">
    <property type="protein sequence ID" value="ADP89947.1"/>
    <property type="molecule type" value="Genomic_DNA"/>
</dbReference>
<sequence>SAGSSPRPCSPGQEGCYDTRVKSRPASRAPSAPRRPARTRGREVVMTDASRGWQAMEEELP</sequence>
<feature type="region of interest" description="Disordered" evidence="1">
    <location>
        <begin position="1"/>
        <end position="61"/>
    </location>
</feature>
<reference evidence="2" key="1">
    <citation type="journal article" date="2011" name="J. Appl. Microbiol.">
        <title>Evaluation of the antibiotic biosynthetic potential of the genus Amycolatopsis and description of Amycolatopsis circi sp. nov., Amycolatopsis equina sp. nov. and Amycolatopsis hippodromi sp. nov.</title>
        <authorList>
            <person name="Everest G.J."/>
            <person name="Meyers P.R."/>
        </authorList>
    </citation>
    <scope>NUCLEOTIDE SEQUENCE</scope>
    <source>
        <strain evidence="2">DSM 45107</strain>
    </source>
</reference>
<evidence type="ECO:0000313" key="2">
    <source>
        <dbReference type="EMBL" id="ADP89947.1"/>
    </source>
</evidence>
<feature type="compositionally biased region" description="Low complexity" evidence="1">
    <location>
        <begin position="24"/>
        <end position="34"/>
    </location>
</feature>
<dbReference type="AlphaFoldDB" id="E5KCQ1"/>
<feature type="non-terminal residue" evidence="2">
    <location>
        <position position="1"/>
    </location>
</feature>
<accession>E5KCQ1</accession>
<proteinExistence type="predicted"/>
<name>E5KCQ1_9PSEU</name>
<evidence type="ECO:0000256" key="1">
    <source>
        <dbReference type="SAM" id="MobiDB-lite"/>
    </source>
</evidence>
<protein>
    <submittedName>
        <fullName evidence="2">Type-II polyketide synthase KSI</fullName>
    </submittedName>
</protein>
<organism evidence="2">
    <name type="scientific">Amycolatopsis taiwanensis</name>
    <dbReference type="NCBI Taxonomy" id="342230"/>
    <lineage>
        <taxon>Bacteria</taxon>
        <taxon>Bacillati</taxon>
        <taxon>Actinomycetota</taxon>
        <taxon>Actinomycetes</taxon>
        <taxon>Pseudonocardiales</taxon>
        <taxon>Pseudonocardiaceae</taxon>
        <taxon>Amycolatopsis</taxon>
    </lineage>
</organism>